<evidence type="ECO:0000313" key="2">
    <source>
        <dbReference type="EMBL" id="GAI79573.1"/>
    </source>
</evidence>
<feature type="region of interest" description="Disordered" evidence="1">
    <location>
        <begin position="1"/>
        <end position="79"/>
    </location>
</feature>
<comment type="caution">
    <text evidence="2">The sequence shown here is derived from an EMBL/GenBank/DDBJ whole genome shotgun (WGS) entry which is preliminary data.</text>
</comment>
<feature type="non-terminal residue" evidence="2">
    <location>
        <position position="1"/>
    </location>
</feature>
<name>X1RG32_9ZZZZ</name>
<accession>X1RG32</accession>
<reference evidence="2" key="1">
    <citation type="journal article" date="2014" name="Front. Microbiol.">
        <title>High frequency of phylogenetically diverse reductive dehalogenase-homologous genes in deep subseafloor sedimentary metagenomes.</title>
        <authorList>
            <person name="Kawai M."/>
            <person name="Futagami T."/>
            <person name="Toyoda A."/>
            <person name="Takaki Y."/>
            <person name="Nishi S."/>
            <person name="Hori S."/>
            <person name="Arai W."/>
            <person name="Tsubouchi T."/>
            <person name="Morono Y."/>
            <person name="Uchiyama I."/>
            <person name="Ito T."/>
            <person name="Fujiyama A."/>
            <person name="Inagaki F."/>
            <person name="Takami H."/>
        </authorList>
    </citation>
    <scope>NUCLEOTIDE SEQUENCE</scope>
    <source>
        <strain evidence="2">Expedition CK06-06</strain>
    </source>
</reference>
<dbReference type="EMBL" id="BARW01010708">
    <property type="protein sequence ID" value="GAI79573.1"/>
    <property type="molecule type" value="Genomic_DNA"/>
</dbReference>
<organism evidence="2">
    <name type="scientific">marine sediment metagenome</name>
    <dbReference type="NCBI Taxonomy" id="412755"/>
    <lineage>
        <taxon>unclassified sequences</taxon>
        <taxon>metagenomes</taxon>
        <taxon>ecological metagenomes</taxon>
    </lineage>
</organism>
<proteinExistence type="predicted"/>
<gene>
    <name evidence="2" type="ORF">S12H4_20965</name>
</gene>
<feature type="compositionally biased region" description="Basic and acidic residues" evidence="1">
    <location>
        <begin position="1"/>
        <end position="33"/>
    </location>
</feature>
<protein>
    <submittedName>
        <fullName evidence="2">Uncharacterized protein</fullName>
    </submittedName>
</protein>
<sequence length="79" mass="8451">SQEAGRRGGAATRDRHGVEFLRKIAKKGGETTKRRYGHLFSEFGKRGGRPRRPSLDSAGEGSPEKKEADAVGPGDSSPT</sequence>
<evidence type="ECO:0000256" key="1">
    <source>
        <dbReference type="SAM" id="MobiDB-lite"/>
    </source>
</evidence>
<dbReference type="AlphaFoldDB" id="X1RG32"/>